<evidence type="ECO:0000313" key="3">
    <source>
        <dbReference type="Proteomes" id="UP001206128"/>
    </source>
</evidence>
<feature type="compositionally biased region" description="Low complexity" evidence="1">
    <location>
        <begin position="286"/>
        <end position="316"/>
    </location>
</feature>
<feature type="compositionally biased region" description="Low complexity" evidence="1">
    <location>
        <begin position="262"/>
        <end position="271"/>
    </location>
</feature>
<protein>
    <recommendedName>
        <fullName evidence="4">Excalibur calcium-binding domain-containing protein</fullName>
    </recommendedName>
</protein>
<name>A0AAE3GAR8_9PSEU</name>
<reference evidence="2" key="1">
    <citation type="submission" date="2022-06" db="EMBL/GenBank/DDBJ databases">
        <title>Genomic Encyclopedia of Archaeal and Bacterial Type Strains, Phase II (KMG-II): from individual species to whole genera.</title>
        <authorList>
            <person name="Goeker M."/>
        </authorList>
    </citation>
    <scope>NUCLEOTIDE SEQUENCE</scope>
    <source>
        <strain evidence="2">DSM 43935</strain>
    </source>
</reference>
<evidence type="ECO:0000313" key="2">
    <source>
        <dbReference type="EMBL" id="MCP2164821.1"/>
    </source>
</evidence>
<gene>
    <name evidence="2" type="ORF">LX83_001661</name>
</gene>
<sequence>MLENSSTGLTMVAGEVPVTVTREEHHQAVLRRYQVSAGSERRVAVELGWCTIRSGKYRGRRAIEVRLDGRRVGELTHLMSERYTPLITRVIRAGGTPGCEALIRRGPQKLEVVLRLPRRADGPIPLPETPPSAATRPTAVQPTATRPTATRPVAARSSVTKSPGLPPARPRPAVTPPPRVPVGTPTVSAPPPRNTSSSHPFAWAAAAVAGVFVVAAIVNSTNDSPATTAAAHLRTSTTAVSTTRPATSTTTAPPTTTPPPSSQVTPTTVPVPAQPAVPTTQPPAPRTTTPKTTTPTTAAKQPTKAAPPATTTTRAQSKCDPNYTGCVPVARDVDCAGGSGNGPAYVQGPVRVIGKDVYGLDNDDDGIACE</sequence>
<accession>A0AAE3GAR8</accession>
<dbReference type="Proteomes" id="UP001206128">
    <property type="component" value="Unassembled WGS sequence"/>
</dbReference>
<dbReference type="AlphaFoldDB" id="A0AAE3GAR8"/>
<feature type="region of interest" description="Disordered" evidence="1">
    <location>
        <begin position="229"/>
        <end position="318"/>
    </location>
</feature>
<proteinExistence type="predicted"/>
<feature type="compositionally biased region" description="Pro residues" evidence="1">
    <location>
        <begin position="272"/>
        <end position="285"/>
    </location>
</feature>
<evidence type="ECO:0008006" key="4">
    <source>
        <dbReference type="Google" id="ProtNLM"/>
    </source>
</evidence>
<feature type="region of interest" description="Disordered" evidence="1">
    <location>
        <begin position="120"/>
        <end position="197"/>
    </location>
</feature>
<feature type="compositionally biased region" description="Low complexity" evidence="1">
    <location>
        <begin position="235"/>
        <end position="254"/>
    </location>
</feature>
<dbReference type="EMBL" id="JAMTCK010000003">
    <property type="protein sequence ID" value="MCP2164821.1"/>
    <property type="molecule type" value="Genomic_DNA"/>
</dbReference>
<feature type="compositionally biased region" description="Low complexity" evidence="1">
    <location>
        <begin position="133"/>
        <end position="156"/>
    </location>
</feature>
<evidence type="ECO:0000256" key="1">
    <source>
        <dbReference type="SAM" id="MobiDB-lite"/>
    </source>
</evidence>
<organism evidence="2 3">
    <name type="scientific">Goodfellowiella coeruleoviolacea</name>
    <dbReference type="NCBI Taxonomy" id="334858"/>
    <lineage>
        <taxon>Bacteria</taxon>
        <taxon>Bacillati</taxon>
        <taxon>Actinomycetota</taxon>
        <taxon>Actinomycetes</taxon>
        <taxon>Pseudonocardiales</taxon>
        <taxon>Pseudonocardiaceae</taxon>
        <taxon>Goodfellowiella</taxon>
    </lineage>
</organism>
<keyword evidence="3" id="KW-1185">Reference proteome</keyword>
<comment type="caution">
    <text evidence="2">The sequence shown here is derived from an EMBL/GenBank/DDBJ whole genome shotgun (WGS) entry which is preliminary data.</text>
</comment>
<feature type="compositionally biased region" description="Pro residues" evidence="1">
    <location>
        <begin position="164"/>
        <end position="180"/>
    </location>
</feature>